<sequence length="242" mass="27047">MQQETTRRQRADGAATREKILQAASRLLSRRGFANVTCRDIAARAHVDLASINYHFGSRRGLFAAALIAAHHDLFQIEEMRKIVDSPQPADQKVKGMLRMILQQASGENGWKMKLLFRGLLDEEASLRPLFDTEVLPKFALVRRLASEVSGIPENDPALRRCMFCVISPVFTLLAFGKSLPNNLYSLQKDTPEEAAEFIGRYMTDWLREEGRRWKEAGCAKEASAAEVIRHGGHESAGPLAA</sequence>
<evidence type="ECO:0000313" key="4">
    <source>
        <dbReference type="EMBL" id="MCG5030996.1"/>
    </source>
</evidence>
<evidence type="ECO:0000256" key="1">
    <source>
        <dbReference type="ARBA" id="ARBA00023125"/>
    </source>
</evidence>
<comment type="caution">
    <text evidence="4">The sequence shown here is derived from an EMBL/GenBank/DDBJ whole genome shotgun (WGS) entry which is preliminary data.</text>
</comment>
<evidence type="ECO:0000259" key="3">
    <source>
        <dbReference type="PROSITE" id="PS50977"/>
    </source>
</evidence>
<evidence type="ECO:0000313" key="5">
    <source>
        <dbReference type="Proteomes" id="UP001297600"/>
    </source>
</evidence>
<keyword evidence="5" id="KW-1185">Reference proteome</keyword>
<evidence type="ECO:0000256" key="2">
    <source>
        <dbReference type="PROSITE-ProRule" id="PRU00335"/>
    </source>
</evidence>
<dbReference type="Gene3D" id="1.10.10.60">
    <property type="entry name" value="Homeodomain-like"/>
    <property type="match status" value="1"/>
</dbReference>
<dbReference type="PRINTS" id="PR00455">
    <property type="entry name" value="HTHTETR"/>
</dbReference>
<dbReference type="SUPFAM" id="SSF48498">
    <property type="entry name" value="Tetracyclin repressor-like, C-terminal domain"/>
    <property type="match status" value="1"/>
</dbReference>
<keyword evidence="1 2" id="KW-0238">DNA-binding</keyword>
<name>A0ABS9MQV0_9BURK</name>
<dbReference type="PANTHER" id="PTHR30055:SF235">
    <property type="entry name" value="TRANSCRIPTIONAL REGULATORY PROTEIN"/>
    <property type="match status" value="1"/>
</dbReference>
<proteinExistence type="predicted"/>
<reference evidence="4 5" key="1">
    <citation type="submission" date="2022-02" db="EMBL/GenBank/DDBJ databases">
        <title>Mesosutterella porci, a novel member of the family Sutterellaceae from pig feces.</title>
        <authorList>
            <person name="Wylensek D."/>
            <person name="Clavel T."/>
        </authorList>
    </citation>
    <scope>NUCLEOTIDE SEQUENCE [LARGE SCALE GENOMIC DNA]</scope>
    <source>
        <strain evidence="5">oilRF-744-wt-GAM-9</strain>
    </source>
</reference>
<protein>
    <submittedName>
        <fullName evidence="4">CerR family C-terminal domain-containing protein</fullName>
    </submittedName>
</protein>
<dbReference type="Proteomes" id="UP001297600">
    <property type="component" value="Unassembled WGS sequence"/>
</dbReference>
<dbReference type="SUPFAM" id="SSF46689">
    <property type="entry name" value="Homeodomain-like"/>
    <property type="match status" value="1"/>
</dbReference>
<dbReference type="Gene3D" id="1.10.357.10">
    <property type="entry name" value="Tetracycline Repressor, domain 2"/>
    <property type="match status" value="1"/>
</dbReference>
<gene>
    <name evidence="4" type="ORF">MAF45_05985</name>
</gene>
<organism evidence="4 5">
    <name type="scientific">Mesosutterella porci</name>
    <dbReference type="NCBI Taxonomy" id="2915351"/>
    <lineage>
        <taxon>Bacteria</taxon>
        <taxon>Pseudomonadati</taxon>
        <taxon>Pseudomonadota</taxon>
        <taxon>Betaproteobacteria</taxon>
        <taxon>Burkholderiales</taxon>
        <taxon>Sutterellaceae</taxon>
        <taxon>Mesosutterella</taxon>
    </lineage>
</organism>
<dbReference type="InterPro" id="IPR050109">
    <property type="entry name" value="HTH-type_TetR-like_transc_reg"/>
</dbReference>
<dbReference type="PANTHER" id="PTHR30055">
    <property type="entry name" value="HTH-TYPE TRANSCRIPTIONAL REGULATOR RUTR"/>
    <property type="match status" value="1"/>
</dbReference>
<accession>A0ABS9MQV0</accession>
<feature type="DNA-binding region" description="H-T-H motif" evidence="2">
    <location>
        <begin position="37"/>
        <end position="56"/>
    </location>
</feature>
<dbReference type="InterPro" id="IPR009057">
    <property type="entry name" value="Homeodomain-like_sf"/>
</dbReference>
<dbReference type="InterPro" id="IPR036271">
    <property type="entry name" value="Tet_transcr_reg_TetR-rel_C_sf"/>
</dbReference>
<dbReference type="Pfam" id="PF00440">
    <property type="entry name" value="TetR_N"/>
    <property type="match status" value="1"/>
</dbReference>
<dbReference type="InterPro" id="IPR001647">
    <property type="entry name" value="HTH_TetR"/>
</dbReference>
<dbReference type="Pfam" id="PF09209">
    <property type="entry name" value="CecR_C"/>
    <property type="match status" value="1"/>
</dbReference>
<dbReference type="EMBL" id="JAKNCT010000006">
    <property type="protein sequence ID" value="MCG5030996.1"/>
    <property type="molecule type" value="Genomic_DNA"/>
</dbReference>
<dbReference type="PROSITE" id="PS50977">
    <property type="entry name" value="HTH_TETR_2"/>
    <property type="match status" value="1"/>
</dbReference>
<feature type="domain" description="HTH tetR-type" evidence="3">
    <location>
        <begin position="14"/>
        <end position="74"/>
    </location>
</feature>
<dbReference type="RefSeq" id="WP_237978649.1">
    <property type="nucleotide sequence ID" value="NZ_JAKNCT010000006.1"/>
</dbReference>
<dbReference type="InterPro" id="IPR015292">
    <property type="entry name" value="Tscrpt_reg_YbiH_C"/>
</dbReference>